<comment type="caution">
    <text evidence="6">The sequence shown here is derived from an EMBL/GenBank/DDBJ whole genome shotgun (WGS) entry which is preliminary data.</text>
</comment>
<reference evidence="7" key="1">
    <citation type="submission" date="2017-12" db="EMBL/GenBank/DDBJ databases">
        <title>Improved Draft Genome Sequence of Microcystis aeruginosa NIES-298, a Microcystin-Producing Cyanobacterium from Lake Kasumigaura, Japan.</title>
        <authorList>
            <person name="Yamaguchi H."/>
            <person name="Suzuki S."/>
            <person name="Kawachi M."/>
        </authorList>
    </citation>
    <scope>NUCLEOTIDE SEQUENCE [LARGE SCALE GENOMIC DNA]</scope>
    <source>
        <strain evidence="7">NIES-298</strain>
    </source>
</reference>
<dbReference type="RefSeq" id="WP_425311603.1">
    <property type="nucleotide sequence ID" value="NZ_BEYQ01000007.1"/>
</dbReference>
<dbReference type="GO" id="GO:0033172">
    <property type="term" value="C:gas vesicle shell"/>
    <property type="evidence" value="ECO:0007669"/>
    <property type="project" value="UniProtKB-UniRule"/>
</dbReference>
<evidence type="ECO:0000313" key="7">
    <source>
        <dbReference type="Proteomes" id="UP000236321"/>
    </source>
</evidence>
<evidence type="ECO:0000256" key="4">
    <source>
        <dbReference type="HAMAP-Rule" id="MF_00576"/>
    </source>
</evidence>
<dbReference type="PANTHER" id="PTHR35344:SF4">
    <property type="entry name" value="GAS VESICLE PROTEIN A1"/>
    <property type="match status" value="1"/>
</dbReference>
<dbReference type="InterPro" id="IPR018493">
    <property type="entry name" value="GvpA-like_CS"/>
</dbReference>
<comment type="function">
    <text evidence="4 5">Gas vesicles are hollow, gas filled proteinaceous nanostructures found in some microorganisms. During planktonic growth they allow positioning of the organism at a favorable depth for light or nutrient acquisition. GvpA forms the protein shell.</text>
</comment>
<accession>A0A9P2YJQ2</accession>
<evidence type="ECO:0000256" key="3">
    <source>
        <dbReference type="ARBA" id="ARBA00035646"/>
    </source>
</evidence>
<comment type="subunit">
    <text evidence="4 5">The gas vesicle shell is 2 nm thick and consists of a single layer of this protein. It forms helical ribs nearly perpendicular to the long axis of the vesicle.</text>
</comment>
<dbReference type="PROSITE" id="PS00669">
    <property type="entry name" value="GAS_VESICLE_A_2"/>
    <property type="match status" value="1"/>
</dbReference>
<proteinExistence type="inferred from homology"/>
<dbReference type="Proteomes" id="UP000236321">
    <property type="component" value="Unassembled WGS sequence"/>
</dbReference>
<evidence type="ECO:0000256" key="5">
    <source>
        <dbReference type="RuleBase" id="RU000632"/>
    </source>
</evidence>
<dbReference type="PROSITE" id="PS00234">
    <property type="entry name" value="GAS_VESICLE_A_1"/>
    <property type="match status" value="1"/>
</dbReference>
<evidence type="ECO:0000256" key="1">
    <source>
        <dbReference type="ARBA" id="ARBA00022987"/>
    </source>
</evidence>
<dbReference type="EMBL" id="BEYQ01000007">
    <property type="protein sequence ID" value="GBD53390.1"/>
    <property type="molecule type" value="Genomic_DNA"/>
</dbReference>
<protein>
    <recommendedName>
        <fullName evidence="4">Gas vesicle protein A</fullName>
        <shortName evidence="4">GVP</shortName>
    </recommendedName>
</protein>
<dbReference type="HAMAP" id="MF_00576">
    <property type="entry name" value="Gas_vesicle_A"/>
    <property type="match status" value="1"/>
</dbReference>
<dbReference type="InterPro" id="IPR050530">
    <property type="entry name" value="GvpA"/>
</dbReference>
<dbReference type="GO" id="GO:0005198">
    <property type="term" value="F:structural molecule activity"/>
    <property type="evidence" value="ECO:0007669"/>
    <property type="project" value="InterPro"/>
</dbReference>
<dbReference type="InterPro" id="IPR000638">
    <property type="entry name" value="Gas-vesicle_GvpA-like"/>
</dbReference>
<organism evidence="6 7">
    <name type="scientific">Microcystis aeruginosa NIES-298</name>
    <dbReference type="NCBI Taxonomy" id="449468"/>
    <lineage>
        <taxon>Bacteria</taxon>
        <taxon>Bacillati</taxon>
        <taxon>Cyanobacteriota</taxon>
        <taxon>Cyanophyceae</taxon>
        <taxon>Oscillatoriophycideae</taxon>
        <taxon>Chroococcales</taxon>
        <taxon>Microcystaceae</taxon>
        <taxon>Microcystis</taxon>
    </lineage>
</organism>
<comment type="subcellular location">
    <subcellularLocation>
        <location evidence="2 4 5">Gas vesicle shell</location>
    </subcellularLocation>
</comment>
<dbReference type="InterPro" id="IPR047870">
    <property type="entry name" value="Gas_vesicle_GvpA"/>
</dbReference>
<sequence length="80" mass="8534">MKTTKRSITMAVEKTNSSSSLAEVIDRILDKGIVIDAWARVSLVGIELLAIEARVVIASVETYLKYAEAVGLTQSAAVPA</sequence>
<keyword evidence="1 4" id="KW-0304">Gas vesicle</keyword>
<dbReference type="PANTHER" id="PTHR35344">
    <property type="entry name" value="GAS VESICLE STRUCTURAL PROTEIN 2-RELATED"/>
    <property type="match status" value="1"/>
</dbReference>
<gene>
    <name evidence="6" type="primary">gvpAI_3</name>
    <name evidence="4" type="synonym">gvpA</name>
    <name evidence="6" type="ORF">BGM30_24830</name>
</gene>
<evidence type="ECO:0000313" key="6">
    <source>
        <dbReference type="EMBL" id="GBD53390.1"/>
    </source>
</evidence>
<dbReference type="NCBIfam" id="NF006874">
    <property type="entry name" value="PRK09371.1"/>
    <property type="match status" value="1"/>
</dbReference>
<name>A0A9P2YJQ2_MICAE</name>
<evidence type="ECO:0000256" key="2">
    <source>
        <dbReference type="ARBA" id="ARBA00035629"/>
    </source>
</evidence>
<comment type="similarity">
    <text evidence="3 4 5">Belongs to the gas vesicle GvpA family.</text>
</comment>
<dbReference type="GO" id="GO:0012506">
    <property type="term" value="C:vesicle membrane"/>
    <property type="evidence" value="ECO:0007669"/>
    <property type="project" value="InterPro"/>
</dbReference>
<dbReference type="AlphaFoldDB" id="A0A9P2YJQ2"/>
<dbReference type="Pfam" id="PF00741">
    <property type="entry name" value="Gas_vesicle"/>
    <property type="match status" value="1"/>
</dbReference>